<feature type="compositionally biased region" description="Basic residues" evidence="1">
    <location>
        <begin position="82"/>
        <end position="115"/>
    </location>
</feature>
<dbReference type="Proteomes" id="UP001363151">
    <property type="component" value="Unassembled WGS sequence"/>
</dbReference>
<accession>A0ABR1G0U5</accession>
<feature type="compositionally biased region" description="Low complexity" evidence="1">
    <location>
        <begin position="169"/>
        <end position="197"/>
    </location>
</feature>
<evidence type="ECO:0000313" key="3">
    <source>
        <dbReference type="Proteomes" id="UP001363151"/>
    </source>
</evidence>
<name>A0ABR1G0U5_AURAN</name>
<protein>
    <submittedName>
        <fullName evidence="2">Short-chain alcohol dehydrogenase</fullName>
    </submittedName>
</protein>
<feature type="compositionally biased region" description="Low complexity" evidence="1">
    <location>
        <begin position="62"/>
        <end position="81"/>
    </location>
</feature>
<feature type="compositionally biased region" description="Basic and acidic residues" evidence="1">
    <location>
        <begin position="117"/>
        <end position="127"/>
    </location>
</feature>
<evidence type="ECO:0000256" key="1">
    <source>
        <dbReference type="SAM" id="MobiDB-lite"/>
    </source>
</evidence>
<reference evidence="2 3" key="1">
    <citation type="submission" date="2024-03" db="EMBL/GenBank/DDBJ databases">
        <title>Aureococcus anophagefferens CCMP1851 and Kratosvirus quantuckense: Draft genome of a second virus-susceptible host strain in the model system.</title>
        <authorList>
            <person name="Chase E."/>
            <person name="Truchon A.R."/>
            <person name="Schepens W."/>
            <person name="Wilhelm S.W."/>
        </authorList>
    </citation>
    <scope>NUCLEOTIDE SEQUENCE [LARGE SCALE GENOMIC DNA]</scope>
    <source>
        <strain evidence="2 3">CCMP1851</strain>
    </source>
</reference>
<evidence type="ECO:0000313" key="2">
    <source>
        <dbReference type="EMBL" id="KAK7242149.1"/>
    </source>
</evidence>
<comment type="caution">
    <text evidence="2">The sequence shown here is derived from an EMBL/GenBank/DDBJ whole genome shotgun (WGS) entry which is preliminary data.</text>
</comment>
<feature type="compositionally biased region" description="Polar residues" evidence="1">
    <location>
        <begin position="40"/>
        <end position="49"/>
    </location>
</feature>
<feature type="compositionally biased region" description="Low complexity" evidence="1">
    <location>
        <begin position="315"/>
        <end position="324"/>
    </location>
</feature>
<proteinExistence type="predicted"/>
<gene>
    <name evidence="2" type="ORF">SO694_00013051</name>
</gene>
<feature type="compositionally biased region" description="Acidic residues" evidence="1">
    <location>
        <begin position="227"/>
        <end position="236"/>
    </location>
</feature>
<dbReference type="EMBL" id="JBBJCI010000146">
    <property type="protein sequence ID" value="KAK7242149.1"/>
    <property type="molecule type" value="Genomic_DNA"/>
</dbReference>
<organism evidence="2 3">
    <name type="scientific">Aureococcus anophagefferens</name>
    <name type="common">Harmful bloom alga</name>
    <dbReference type="NCBI Taxonomy" id="44056"/>
    <lineage>
        <taxon>Eukaryota</taxon>
        <taxon>Sar</taxon>
        <taxon>Stramenopiles</taxon>
        <taxon>Ochrophyta</taxon>
        <taxon>Pelagophyceae</taxon>
        <taxon>Pelagomonadales</taxon>
        <taxon>Pelagomonadaceae</taxon>
        <taxon>Aureococcus</taxon>
    </lineage>
</organism>
<sequence length="477" mass="51280">MAPKPVTALGQNISFFVVHDNDGAPPAPAPAPAPPQPSAKRQSNQPSITTHRRTPSLTPAELAAQAKRAEAARLSAAAAVRASRRSGGRRLRRRRHGRRRQQRRRRATPRRRSPPRTRCDARARDPAARAAGADAEATAAAAALAAKAAARRRLAEETRPSRQSRRRPVPGSRGARLGLGRALHGPAAARRWRPAPAFEMPAKMNDFILEGFRDRQAGSRAPPDESSSSDDDEDEAEPRLRKPGRRREQASGPRPEGAAATARPKRDRYYEEASDDDAAPPEAEVLESPRGTATVTGSGGTSCAKVGSGDLDQIRAAPRPCSPRASRRRRTPSGPRSRSSSSASRPSPSRASRRTSRGSAGRSLTRDPGWQRQDDEPTDVSYELDQAAAALELFETHVARAEARAAVGGAGEYFGKDVRTSAPYGHGSRKMLVFCILVDKSGITSEDRCHRGEIVVNKRTTSCRSPSSSSTGCPSTL</sequence>
<feature type="region of interest" description="Disordered" evidence="1">
    <location>
        <begin position="18"/>
        <end position="379"/>
    </location>
</feature>
<feature type="compositionally biased region" description="Pro residues" evidence="1">
    <location>
        <begin position="25"/>
        <end position="37"/>
    </location>
</feature>
<feature type="compositionally biased region" description="Low complexity" evidence="1">
    <location>
        <begin position="332"/>
        <end position="350"/>
    </location>
</feature>
<feature type="compositionally biased region" description="Low complexity" evidence="1">
    <location>
        <begin position="128"/>
        <end position="148"/>
    </location>
</feature>
<keyword evidence="3" id="KW-1185">Reference proteome</keyword>